<dbReference type="SUPFAM" id="SSF51735">
    <property type="entry name" value="NAD(P)-binding Rossmann-fold domains"/>
    <property type="match status" value="1"/>
</dbReference>
<comment type="catalytic activity">
    <reaction evidence="6">
        <text>a (3R)-hydroxyacyl-[ACP] + NADP(+) = a 3-oxoacyl-[ACP] + NADPH + H(+)</text>
        <dbReference type="Rhea" id="RHEA:17397"/>
        <dbReference type="Rhea" id="RHEA-COMP:9916"/>
        <dbReference type="Rhea" id="RHEA-COMP:9945"/>
        <dbReference type="ChEBI" id="CHEBI:15378"/>
        <dbReference type="ChEBI" id="CHEBI:57783"/>
        <dbReference type="ChEBI" id="CHEBI:58349"/>
        <dbReference type="ChEBI" id="CHEBI:78776"/>
        <dbReference type="ChEBI" id="CHEBI:78827"/>
        <dbReference type="EC" id="1.1.1.100"/>
    </reaction>
    <physiologicalReaction direction="right-to-left" evidence="6">
        <dbReference type="Rhea" id="RHEA:17399"/>
    </physiologicalReaction>
</comment>
<dbReference type="InterPro" id="IPR036291">
    <property type="entry name" value="NAD(P)-bd_dom_sf"/>
</dbReference>
<evidence type="ECO:0000313" key="9">
    <source>
        <dbReference type="Proteomes" id="UP000467385"/>
    </source>
</evidence>
<evidence type="ECO:0000313" key="8">
    <source>
        <dbReference type="EMBL" id="BBZ38220.1"/>
    </source>
</evidence>
<evidence type="ECO:0000256" key="2">
    <source>
        <dbReference type="ARBA" id="ARBA00006484"/>
    </source>
</evidence>
<dbReference type="PANTHER" id="PTHR42879">
    <property type="entry name" value="3-OXOACYL-(ACYL-CARRIER-PROTEIN) REDUCTASE"/>
    <property type="match status" value="1"/>
</dbReference>
<dbReference type="EMBL" id="AP022613">
    <property type="protein sequence ID" value="BBZ38220.1"/>
    <property type="molecule type" value="Genomic_DNA"/>
</dbReference>
<gene>
    <name evidence="8" type="ORF">MCNS_12830</name>
</gene>
<organism evidence="8 9">
    <name type="scientific">Mycobacterium conspicuum</name>
    <dbReference type="NCBI Taxonomy" id="44010"/>
    <lineage>
        <taxon>Bacteria</taxon>
        <taxon>Bacillati</taxon>
        <taxon>Actinomycetota</taxon>
        <taxon>Actinomycetes</taxon>
        <taxon>Mycobacteriales</taxon>
        <taxon>Mycobacteriaceae</taxon>
        <taxon>Mycobacterium</taxon>
    </lineage>
</organism>
<dbReference type="PANTHER" id="PTHR42879:SF6">
    <property type="entry name" value="NADPH-DEPENDENT REDUCTASE BACG"/>
    <property type="match status" value="1"/>
</dbReference>
<evidence type="ECO:0000256" key="6">
    <source>
        <dbReference type="ARBA" id="ARBA00047400"/>
    </source>
</evidence>
<feature type="domain" description="Ketoreductase" evidence="7">
    <location>
        <begin position="11"/>
        <end position="191"/>
    </location>
</feature>
<dbReference type="PROSITE" id="PS00061">
    <property type="entry name" value="ADH_SHORT"/>
    <property type="match status" value="1"/>
</dbReference>
<evidence type="ECO:0000256" key="4">
    <source>
        <dbReference type="ARBA" id="ARBA00023002"/>
    </source>
</evidence>
<dbReference type="SMART" id="SM00822">
    <property type="entry name" value="PKS_KR"/>
    <property type="match status" value="1"/>
</dbReference>
<keyword evidence="3" id="KW-0964">Secreted</keyword>
<reference evidence="8 9" key="1">
    <citation type="journal article" date="2019" name="Emerg. Microbes Infect.">
        <title>Comprehensive subspecies identification of 175 nontuberculous mycobacteria species based on 7547 genomic profiles.</title>
        <authorList>
            <person name="Matsumoto Y."/>
            <person name="Kinjo T."/>
            <person name="Motooka D."/>
            <person name="Nabeya D."/>
            <person name="Jung N."/>
            <person name="Uechi K."/>
            <person name="Horii T."/>
            <person name="Iida T."/>
            <person name="Fujita J."/>
            <person name="Nakamura S."/>
        </authorList>
    </citation>
    <scope>NUCLEOTIDE SEQUENCE [LARGE SCALE GENOMIC DNA]</scope>
    <source>
        <strain evidence="8 9">JCM 14738</strain>
    </source>
</reference>
<dbReference type="Gene3D" id="3.40.50.720">
    <property type="entry name" value="NAD(P)-binding Rossmann-like Domain"/>
    <property type="match status" value="1"/>
</dbReference>
<dbReference type="InterPro" id="IPR002347">
    <property type="entry name" value="SDR_fam"/>
</dbReference>
<dbReference type="InterPro" id="IPR020904">
    <property type="entry name" value="Sc_DH/Rdtase_CS"/>
</dbReference>
<name>A0A7I7Y9A9_9MYCO</name>
<protein>
    <recommendedName>
        <fullName evidence="5">3-oxoacyl-[acyl-carrier-protein] reductase MabA</fullName>
    </recommendedName>
</protein>
<evidence type="ECO:0000256" key="1">
    <source>
        <dbReference type="ARBA" id="ARBA00004191"/>
    </source>
</evidence>
<accession>A0A7I7Y9A9</accession>
<dbReference type="GO" id="GO:0032787">
    <property type="term" value="P:monocarboxylic acid metabolic process"/>
    <property type="evidence" value="ECO:0007669"/>
    <property type="project" value="UniProtKB-ARBA"/>
</dbReference>
<dbReference type="FunFam" id="3.40.50.720:FF:000084">
    <property type="entry name" value="Short-chain dehydrogenase reductase"/>
    <property type="match status" value="1"/>
</dbReference>
<dbReference type="Pfam" id="PF13561">
    <property type="entry name" value="adh_short_C2"/>
    <property type="match status" value="1"/>
</dbReference>
<sequence>MTIVDLGFADATAVIAGGTRGIGLATALCLAEQGARVGVIGRNEARLTETAAKLAAAGSPEVLPLNADLGSASDVEAIFATVGVRWGALNVLVNAAGPTGAGCFEDLGDAQWTAAFDDGVLCAVRCVRAALPLLRAAEWARVVNVTAMSVQHQSAGLVSYTAAKSALLSVTKNLARSLASDAILVNAVAPGPILTDWARPVLASAGIATDDPVGAFALLGRGHGMSVDLGRLGLPHEVAAVIAFCASPDNTYMTGAHINVDGGSDFL</sequence>
<proteinExistence type="inferred from homology"/>
<dbReference type="Proteomes" id="UP000467385">
    <property type="component" value="Chromosome"/>
</dbReference>
<dbReference type="PRINTS" id="PR00080">
    <property type="entry name" value="SDRFAMILY"/>
</dbReference>
<dbReference type="GO" id="GO:0004316">
    <property type="term" value="F:3-oxoacyl-[acyl-carrier-protein] reductase (NADPH) activity"/>
    <property type="evidence" value="ECO:0007669"/>
    <property type="project" value="UniProtKB-EC"/>
</dbReference>
<keyword evidence="3" id="KW-0134">Cell wall</keyword>
<comment type="similarity">
    <text evidence="2">Belongs to the short-chain dehydrogenases/reductases (SDR) family.</text>
</comment>
<dbReference type="PRINTS" id="PR00081">
    <property type="entry name" value="GDHRDH"/>
</dbReference>
<comment type="subcellular location">
    <subcellularLocation>
        <location evidence="1">Secreted</location>
        <location evidence="1">Cell wall</location>
    </subcellularLocation>
</comment>
<dbReference type="InterPro" id="IPR050259">
    <property type="entry name" value="SDR"/>
</dbReference>
<evidence type="ECO:0000256" key="3">
    <source>
        <dbReference type="ARBA" id="ARBA00022512"/>
    </source>
</evidence>
<evidence type="ECO:0000259" key="7">
    <source>
        <dbReference type="SMART" id="SM00822"/>
    </source>
</evidence>
<dbReference type="InterPro" id="IPR057326">
    <property type="entry name" value="KR_dom"/>
</dbReference>
<keyword evidence="4" id="KW-0560">Oxidoreductase</keyword>
<dbReference type="AlphaFoldDB" id="A0A7I7Y9A9"/>
<evidence type="ECO:0000256" key="5">
    <source>
        <dbReference type="ARBA" id="ARBA00040781"/>
    </source>
</evidence>
<keyword evidence="9" id="KW-1185">Reference proteome</keyword>